<comment type="subcellular location">
    <subcellularLocation>
        <location evidence="1">Nucleus</location>
    </subcellularLocation>
</comment>
<sequence>FENGQWFVPSVSRHQAVDNVLVPIYSRLDQEGKPIYNRSNPDTSMPHKLSLLYIVLAIGALMDFTLPHANSEVTRYFHLARVALSLQSIYQSPLLETIQTMALMGGYLHMEGGQACIHSAWAYTTPSIKLAQSVGVFLDCSQWGLDARTVRERGYTFWALMSSDAFLSMHLGHPLTCPVSCIDCEFPAYDGEEDETLCCECRCELRRRLWQFRTVRDWLLPACENMLAVPAPNYQSILALDSKMVQEQVPTDFRFLTDPEQLERPSGLARASIMSLLQLNTMMYIHRNFFAQAILDHPSNPFQSPHAHSYLTAYCCASTQIPASMQFYHKQPELFQQLTPFWSHVFSAILITGFVVARTPTIWMADMAVVEFGHALEFFESVARASNSYRVNKCLSVLRKLKGNVYNAYQKRHPIPTSLSDRETPQTIDTEGRTKDFDELALFGGRTFSIPTSQLSISAPRTSAAGASTRIEDASMPPALFDAVHPVLTEPTQLDMCSIFTEIPPLPANASLPELQSQVADYQWLWTPTSATAGSELPSSDVNPGVQATHPGAYADLSSLSGNADIDSWFTNNRQSLDHPVDEVAVDGQ</sequence>
<evidence type="ECO:0000256" key="2">
    <source>
        <dbReference type="ARBA" id="ARBA00023242"/>
    </source>
</evidence>
<dbReference type="InterPro" id="IPR050613">
    <property type="entry name" value="Sec_Metabolite_Reg"/>
</dbReference>
<dbReference type="PANTHER" id="PTHR31001">
    <property type="entry name" value="UNCHARACTERIZED TRANSCRIPTIONAL REGULATORY PROTEIN"/>
    <property type="match status" value="1"/>
</dbReference>
<dbReference type="AlphaFoldDB" id="A0A5C3N725"/>
<dbReference type="PANTHER" id="PTHR31001:SF56">
    <property type="entry name" value="ZN(2)-C6 FUNGAL-TYPE DOMAIN-CONTAINING PROTEIN"/>
    <property type="match status" value="1"/>
</dbReference>
<gene>
    <name evidence="4" type="ORF">OE88DRAFT_1632880</name>
</gene>
<dbReference type="GO" id="GO:0006351">
    <property type="term" value="P:DNA-templated transcription"/>
    <property type="evidence" value="ECO:0007669"/>
    <property type="project" value="InterPro"/>
</dbReference>
<dbReference type="STRING" id="5364.A0A5C3N725"/>
<reference evidence="4 5" key="1">
    <citation type="journal article" date="2019" name="Nat. Ecol. Evol.">
        <title>Megaphylogeny resolves global patterns of mushroom evolution.</title>
        <authorList>
            <person name="Varga T."/>
            <person name="Krizsan K."/>
            <person name="Foldi C."/>
            <person name="Dima B."/>
            <person name="Sanchez-Garcia M."/>
            <person name="Sanchez-Ramirez S."/>
            <person name="Szollosi G.J."/>
            <person name="Szarkandi J.G."/>
            <person name="Papp V."/>
            <person name="Albert L."/>
            <person name="Andreopoulos W."/>
            <person name="Angelini C."/>
            <person name="Antonin V."/>
            <person name="Barry K.W."/>
            <person name="Bougher N.L."/>
            <person name="Buchanan P."/>
            <person name="Buyck B."/>
            <person name="Bense V."/>
            <person name="Catcheside P."/>
            <person name="Chovatia M."/>
            <person name="Cooper J."/>
            <person name="Damon W."/>
            <person name="Desjardin D."/>
            <person name="Finy P."/>
            <person name="Geml J."/>
            <person name="Haridas S."/>
            <person name="Hughes K."/>
            <person name="Justo A."/>
            <person name="Karasinski D."/>
            <person name="Kautmanova I."/>
            <person name="Kiss B."/>
            <person name="Kocsube S."/>
            <person name="Kotiranta H."/>
            <person name="LaButti K.M."/>
            <person name="Lechner B.E."/>
            <person name="Liimatainen K."/>
            <person name="Lipzen A."/>
            <person name="Lukacs Z."/>
            <person name="Mihaltcheva S."/>
            <person name="Morgado L.N."/>
            <person name="Niskanen T."/>
            <person name="Noordeloos M.E."/>
            <person name="Ohm R.A."/>
            <person name="Ortiz-Santana B."/>
            <person name="Ovrebo C."/>
            <person name="Racz N."/>
            <person name="Riley R."/>
            <person name="Savchenko A."/>
            <person name="Shiryaev A."/>
            <person name="Soop K."/>
            <person name="Spirin V."/>
            <person name="Szebenyi C."/>
            <person name="Tomsovsky M."/>
            <person name="Tulloss R.E."/>
            <person name="Uehling J."/>
            <person name="Grigoriev I.V."/>
            <person name="Vagvolgyi C."/>
            <person name="Papp T."/>
            <person name="Martin F.M."/>
            <person name="Miettinen O."/>
            <person name="Hibbett D.S."/>
            <person name="Nagy L.G."/>
        </authorList>
    </citation>
    <scope>NUCLEOTIDE SEQUENCE [LARGE SCALE GENOMIC DNA]</scope>
    <source>
        <strain evidence="4 5">OMC1185</strain>
    </source>
</reference>
<proteinExistence type="predicted"/>
<keyword evidence="5" id="KW-1185">Reference proteome</keyword>
<name>A0A5C3N725_9AGAM</name>
<feature type="non-terminal residue" evidence="4">
    <location>
        <position position="1"/>
    </location>
</feature>
<feature type="domain" description="Xylanolytic transcriptional activator regulatory" evidence="3">
    <location>
        <begin position="120"/>
        <end position="193"/>
    </location>
</feature>
<dbReference type="CDD" id="cd12148">
    <property type="entry name" value="fungal_TF_MHR"/>
    <property type="match status" value="1"/>
</dbReference>
<dbReference type="OrthoDB" id="3041899at2759"/>
<dbReference type="EMBL" id="ML213515">
    <property type="protein sequence ID" value="TFK49581.1"/>
    <property type="molecule type" value="Genomic_DNA"/>
</dbReference>
<dbReference type="GO" id="GO:0008270">
    <property type="term" value="F:zinc ion binding"/>
    <property type="evidence" value="ECO:0007669"/>
    <property type="project" value="InterPro"/>
</dbReference>
<evidence type="ECO:0000259" key="3">
    <source>
        <dbReference type="SMART" id="SM00906"/>
    </source>
</evidence>
<organism evidence="4 5">
    <name type="scientific">Heliocybe sulcata</name>
    <dbReference type="NCBI Taxonomy" id="5364"/>
    <lineage>
        <taxon>Eukaryota</taxon>
        <taxon>Fungi</taxon>
        <taxon>Dikarya</taxon>
        <taxon>Basidiomycota</taxon>
        <taxon>Agaricomycotina</taxon>
        <taxon>Agaricomycetes</taxon>
        <taxon>Gloeophyllales</taxon>
        <taxon>Gloeophyllaceae</taxon>
        <taxon>Heliocybe</taxon>
    </lineage>
</organism>
<evidence type="ECO:0000256" key="1">
    <source>
        <dbReference type="ARBA" id="ARBA00004123"/>
    </source>
</evidence>
<dbReference type="Proteomes" id="UP000305948">
    <property type="component" value="Unassembled WGS sequence"/>
</dbReference>
<protein>
    <recommendedName>
        <fullName evidence="3">Xylanolytic transcriptional activator regulatory domain-containing protein</fullName>
    </recommendedName>
</protein>
<dbReference type="Pfam" id="PF04082">
    <property type="entry name" value="Fungal_trans"/>
    <property type="match status" value="1"/>
</dbReference>
<evidence type="ECO:0000313" key="4">
    <source>
        <dbReference type="EMBL" id="TFK49581.1"/>
    </source>
</evidence>
<dbReference type="SMART" id="SM00906">
    <property type="entry name" value="Fungal_trans"/>
    <property type="match status" value="1"/>
</dbReference>
<accession>A0A5C3N725</accession>
<keyword evidence="2" id="KW-0539">Nucleus</keyword>
<dbReference type="InterPro" id="IPR007219">
    <property type="entry name" value="XnlR_reg_dom"/>
</dbReference>
<dbReference type="GO" id="GO:0003677">
    <property type="term" value="F:DNA binding"/>
    <property type="evidence" value="ECO:0007669"/>
    <property type="project" value="InterPro"/>
</dbReference>
<evidence type="ECO:0000313" key="5">
    <source>
        <dbReference type="Proteomes" id="UP000305948"/>
    </source>
</evidence>
<dbReference type="GO" id="GO:0005634">
    <property type="term" value="C:nucleus"/>
    <property type="evidence" value="ECO:0007669"/>
    <property type="project" value="UniProtKB-SubCell"/>
</dbReference>